<accession>A0AAV9CGV3</accession>
<gene>
    <name evidence="2" type="ORF">QJS10_CPB19g00602</name>
</gene>
<feature type="transmembrane region" description="Helical" evidence="1">
    <location>
        <begin position="88"/>
        <end position="107"/>
    </location>
</feature>
<name>A0AAV9CGV3_ACOCL</name>
<dbReference type="Proteomes" id="UP001180020">
    <property type="component" value="Unassembled WGS sequence"/>
</dbReference>
<evidence type="ECO:0000313" key="2">
    <source>
        <dbReference type="EMBL" id="KAK1287629.1"/>
    </source>
</evidence>
<keyword evidence="1" id="KW-0812">Transmembrane</keyword>
<keyword evidence="3" id="KW-1185">Reference proteome</keyword>
<evidence type="ECO:0000313" key="3">
    <source>
        <dbReference type="Proteomes" id="UP001180020"/>
    </source>
</evidence>
<keyword evidence="1" id="KW-1133">Transmembrane helix</keyword>
<sequence length="183" mass="20394">MSRIQTRYDQWASPPSDTLDSRLQVFTPRTMEDLKRGLVRGGLQTSRQALPNFGVTLPLFLTYSGVGIPYSFNVDFILYKASAKMRTLRSTALLLLCLLATVHGIRLEREVSASLKQQIHEEKKSLSGGTVVGAVVLCKGGHCSSGTVEERRSHRKVKEVHHKLPAGIYEDYCGPRGHNPKHH</sequence>
<comment type="caution">
    <text evidence="2">The sequence shown here is derived from an EMBL/GenBank/DDBJ whole genome shotgun (WGS) entry which is preliminary data.</text>
</comment>
<reference evidence="2" key="1">
    <citation type="journal article" date="2023" name="Nat. Commun.">
        <title>Diploid and tetraploid genomes of Acorus and the evolution of monocots.</title>
        <authorList>
            <person name="Ma L."/>
            <person name="Liu K.W."/>
            <person name="Li Z."/>
            <person name="Hsiao Y.Y."/>
            <person name="Qi Y."/>
            <person name="Fu T."/>
            <person name="Tang G.D."/>
            <person name="Zhang D."/>
            <person name="Sun W.H."/>
            <person name="Liu D.K."/>
            <person name="Li Y."/>
            <person name="Chen G.Z."/>
            <person name="Liu X.D."/>
            <person name="Liao X.Y."/>
            <person name="Jiang Y.T."/>
            <person name="Yu X."/>
            <person name="Hao Y."/>
            <person name="Huang J."/>
            <person name="Zhao X.W."/>
            <person name="Ke S."/>
            <person name="Chen Y.Y."/>
            <person name="Wu W.L."/>
            <person name="Hsu J.L."/>
            <person name="Lin Y.F."/>
            <person name="Huang M.D."/>
            <person name="Li C.Y."/>
            <person name="Huang L."/>
            <person name="Wang Z.W."/>
            <person name="Zhao X."/>
            <person name="Zhong W.Y."/>
            <person name="Peng D.H."/>
            <person name="Ahmad S."/>
            <person name="Lan S."/>
            <person name="Zhang J.S."/>
            <person name="Tsai W.C."/>
            <person name="Van de Peer Y."/>
            <person name="Liu Z.J."/>
        </authorList>
    </citation>
    <scope>NUCLEOTIDE SEQUENCE</scope>
    <source>
        <strain evidence="2">CP</strain>
    </source>
</reference>
<evidence type="ECO:0000256" key="1">
    <source>
        <dbReference type="SAM" id="Phobius"/>
    </source>
</evidence>
<keyword evidence="1" id="KW-0472">Membrane</keyword>
<dbReference type="AlphaFoldDB" id="A0AAV9CGV3"/>
<protein>
    <submittedName>
        <fullName evidence="2">Uncharacterized protein</fullName>
    </submittedName>
</protein>
<feature type="transmembrane region" description="Helical" evidence="1">
    <location>
        <begin position="49"/>
        <end position="68"/>
    </location>
</feature>
<organism evidence="2 3">
    <name type="scientific">Acorus calamus</name>
    <name type="common">Sweet flag</name>
    <dbReference type="NCBI Taxonomy" id="4465"/>
    <lineage>
        <taxon>Eukaryota</taxon>
        <taxon>Viridiplantae</taxon>
        <taxon>Streptophyta</taxon>
        <taxon>Embryophyta</taxon>
        <taxon>Tracheophyta</taxon>
        <taxon>Spermatophyta</taxon>
        <taxon>Magnoliopsida</taxon>
        <taxon>Liliopsida</taxon>
        <taxon>Acoraceae</taxon>
        <taxon>Acorus</taxon>
    </lineage>
</organism>
<dbReference type="EMBL" id="JAUJYO010000019">
    <property type="protein sequence ID" value="KAK1287629.1"/>
    <property type="molecule type" value="Genomic_DNA"/>
</dbReference>
<reference evidence="2" key="2">
    <citation type="submission" date="2023-06" db="EMBL/GenBank/DDBJ databases">
        <authorList>
            <person name="Ma L."/>
            <person name="Liu K.-W."/>
            <person name="Li Z."/>
            <person name="Hsiao Y.-Y."/>
            <person name="Qi Y."/>
            <person name="Fu T."/>
            <person name="Tang G."/>
            <person name="Zhang D."/>
            <person name="Sun W.-H."/>
            <person name="Liu D.-K."/>
            <person name="Li Y."/>
            <person name="Chen G.-Z."/>
            <person name="Liu X.-D."/>
            <person name="Liao X.-Y."/>
            <person name="Jiang Y.-T."/>
            <person name="Yu X."/>
            <person name="Hao Y."/>
            <person name="Huang J."/>
            <person name="Zhao X.-W."/>
            <person name="Ke S."/>
            <person name="Chen Y.-Y."/>
            <person name="Wu W.-L."/>
            <person name="Hsu J.-L."/>
            <person name="Lin Y.-F."/>
            <person name="Huang M.-D."/>
            <person name="Li C.-Y."/>
            <person name="Huang L."/>
            <person name="Wang Z.-W."/>
            <person name="Zhao X."/>
            <person name="Zhong W.-Y."/>
            <person name="Peng D.-H."/>
            <person name="Ahmad S."/>
            <person name="Lan S."/>
            <person name="Zhang J.-S."/>
            <person name="Tsai W.-C."/>
            <person name="Van De Peer Y."/>
            <person name="Liu Z.-J."/>
        </authorList>
    </citation>
    <scope>NUCLEOTIDE SEQUENCE</scope>
    <source>
        <strain evidence="2">CP</strain>
        <tissue evidence="2">Leaves</tissue>
    </source>
</reference>
<proteinExistence type="predicted"/>